<sequence length="418" mass="45937">MMELVSTQLRVPPLAIRDACQLISNAKCPEDLFYQSSRDSAFTLRLTVEAWEALRAALQDADCQAVWQVHEYNREGNMSEYLSRIVIYNLLKGSSMRKKIGALEMEAVVTTSYAQRRFSGKNVVKSHPLAEFRIDLDDNHGLLVWHDKAAYLNVTYNKMLNTPSPTKTGASPMIQNPLQIRNGCFVNLSLPSRLVVNGLIPSSPIKAVSTPFKALPSTPTNRTSYTLCGVSTPAEECLVSCRAMLDCDSDEYVLSSAYLVGSIAGLHEATSSMLLQDIGEQLSTFAQEEDEEEGLEEDSASLDDLESSQTGSPRQGLVTVDMSAEESSEISEAEPAQKMTLLDSPLGPTVDGNLAAAWEAYVPTHYPLLAIPSEYSCPARRLVPKLVAKDNQPSLCMADVLRLLSEKLRRVKADKRPA</sequence>
<gene>
    <name evidence="2" type="ORF">GMRT_12391</name>
</gene>
<reference evidence="2 3" key="1">
    <citation type="submission" date="2019-05" db="EMBL/GenBank/DDBJ databases">
        <title>The compact genome of Giardia muris reveals important steps in the evolution of intestinal protozoan parasites.</title>
        <authorList>
            <person name="Xu F."/>
            <person name="Jimenez-Gonzalez A."/>
            <person name="Einarsson E."/>
            <person name="Astvaldsson A."/>
            <person name="Peirasmaki D."/>
            <person name="Eckmann L."/>
            <person name="Andersson J.O."/>
            <person name="Svard S.G."/>
            <person name="Jerlstrom-Hultqvist J."/>
        </authorList>
    </citation>
    <scope>NUCLEOTIDE SEQUENCE [LARGE SCALE GENOMIC DNA]</scope>
    <source>
        <strain evidence="2 3">Roberts-Thomson</strain>
    </source>
</reference>
<evidence type="ECO:0000313" key="3">
    <source>
        <dbReference type="Proteomes" id="UP000315496"/>
    </source>
</evidence>
<evidence type="ECO:0000313" key="2">
    <source>
        <dbReference type="EMBL" id="TNJ27252.1"/>
    </source>
</evidence>
<dbReference type="EMBL" id="VDLU01000004">
    <property type="protein sequence ID" value="TNJ27252.1"/>
    <property type="molecule type" value="Genomic_DNA"/>
</dbReference>
<name>A0A4Z1SNB6_GIAMU</name>
<feature type="region of interest" description="Disordered" evidence="1">
    <location>
        <begin position="286"/>
        <end position="332"/>
    </location>
</feature>
<protein>
    <submittedName>
        <fullName evidence="2">Uncharacterized protein</fullName>
    </submittedName>
</protein>
<dbReference type="VEuPathDB" id="GiardiaDB:GMRT_12391"/>
<dbReference type="AlphaFoldDB" id="A0A4Z1SNB6"/>
<keyword evidence="3" id="KW-1185">Reference proteome</keyword>
<feature type="compositionally biased region" description="Acidic residues" evidence="1">
    <location>
        <begin position="287"/>
        <end position="306"/>
    </location>
</feature>
<accession>A0A4Z1SNB6</accession>
<dbReference type="Proteomes" id="UP000315496">
    <property type="component" value="Chromosome 4"/>
</dbReference>
<proteinExistence type="predicted"/>
<organism evidence="2 3">
    <name type="scientific">Giardia muris</name>
    <dbReference type="NCBI Taxonomy" id="5742"/>
    <lineage>
        <taxon>Eukaryota</taxon>
        <taxon>Metamonada</taxon>
        <taxon>Diplomonadida</taxon>
        <taxon>Hexamitidae</taxon>
        <taxon>Giardiinae</taxon>
        <taxon>Giardia</taxon>
    </lineage>
</organism>
<evidence type="ECO:0000256" key="1">
    <source>
        <dbReference type="SAM" id="MobiDB-lite"/>
    </source>
</evidence>
<feature type="compositionally biased region" description="Acidic residues" evidence="1">
    <location>
        <begin position="323"/>
        <end position="332"/>
    </location>
</feature>
<comment type="caution">
    <text evidence="2">The sequence shown here is derived from an EMBL/GenBank/DDBJ whole genome shotgun (WGS) entry which is preliminary data.</text>
</comment>